<keyword evidence="3" id="KW-1185">Reference proteome</keyword>
<feature type="signal peptide" evidence="1">
    <location>
        <begin position="1"/>
        <end position="27"/>
    </location>
</feature>
<accession>A0ABX1Q0A3</accession>
<dbReference type="EMBL" id="WTVN01000025">
    <property type="protein sequence ID" value="NMG45119.1"/>
    <property type="molecule type" value="Genomic_DNA"/>
</dbReference>
<proteinExistence type="predicted"/>
<reference evidence="2 3" key="1">
    <citation type="submission" date="2019-12" db="EMBL/GenBank/DDBJ databases">
        <title>Comparative genomics gives insights into the taxonomy of the Azoarcus-Aromatoleum group and reveals separate origins of nif in the plant-associated Azoarcus and non-plant-associated Aromatoleum sub-groups.</title>
        <authorList>
            <person name="Lafos M."/>
            <person name="Maluk M."/>
            <person name="Batista M."/>
            <person name="Junghare M."/>
            <person name="Carmona M."/>
            <person name="Faoro H."/>
            <person name="Cruz L.M."/>
            <person name="Battistoni F."/>
            <person name="De Souza E."/>
            <person name="Pedrosa F."/>
            <person name="Chen W.-M."/>
            <person name="Poole P.S."/>
            <person name="Dixon R.A."/>
            <person name="James E.K."/>
        </authorList>
    </citation>
    <scope>NUCLEOTIDE SEQUENCE [LARGE SCALE GENOMIC DNA]</scope>
    <source>
        <strain evidence="2 3">Td21</strain>
    </source>
</reference>
<protein>
    <recommendedName>
        <fullName evidence="4">Lipoprotein</fullName>
    </recommendedName>
</protein>
<comment type="caution">
    <text evidence="2">The sequence shown here is derived from an EMBL/GenBank/DDBJ whole genome shotgun (WGS) entry which is preliminary data.</text>
</comment>
<dbReference type="PROSITE" id="PS51257">
    <property type="entry name" value="PROKAR_LIPOPROTEIN"/>
    <property type="match status" value="1"/>
</dbReference>
<evidence type="ECO:0008006" key="4">
    <source>
        <dbReference type="Google" id="ProtNLM"/>
    </source>
</evidence>
<keyword evidence="1" id="KW-0732">Signal</keyword>
<evidence type="ECO:0000313" key="2">
    <source>
        <dbReference type="EMBL" id="NMG45119.1"/>
    </source>
</evidence>
<evidence type="ECO:0000256" key="1">
    <source>
        <dbReference type="SAM" id="SignalP"/>
    </source>
</evidence>
<feature type="chain" id="PRO_5045618166" description="Lipoprotein" evidence="1">
    <location>
        <begin position="28"/>
        <end position="222"/>
    </location>
</feature>
<dbReference type="Proteomes" id="UP000623795">
    <property type="component" value="Unassembled WGS sequence"/>
</dbReference>
<organism evidence="2 3">
    <name type="scientific">Aromatoleum toluvorans</name>
    <dbReference type="NCBI Taxonomy" id="92002"/>
    <lineage>
        <taxon>Bacteria</taxon>
        <taxon>Pseudomonadati</taxon>
        <taxon>Pseudomonadota</taxon>
        <taxon>Betaproteobacteria</taxon>
        <taxon>Rhodocyclales</taxon>
        <taxon>Rhodocyclaceae</taxon>
        <taxon>Aromatoleum</taxon>
    </lineage>
</organism>
<name>A0ABX1Q0A3_9RHOO</name>
<dbReference type="RefSeq" id="WP_169256965.1">
    <property type="nucleotide sequence ID" value="NZ_WTVN01000025.1"/>
</dbReference>
<evidence type="ECO:0000313" key="3">
    <source>
        <dbReference type="Proteomes" id="UP000623795"/>
    </source>
</evidence>
<gene>
    <name evidence="2" type="ORF">GPA22_15425</name>
</gene>
<sequence length="222" mass="23265">MQTRFPWPLLPAVALALLVSACGVAPTAPTAPTAGREGERFAYRGGDVALAQRGDSCELTLRGTLAPAAVSSLTLAHEAASKRSCRSKWVVLDIADGSVGAAITVGSMLRNRGYNTRIAPGSACHTPCLLVFAAGAEREIPAGTPSARLGFSQIPPDEDFGKAGCETALDNRQLLNLARYLRAMLPATSADYMLQKIRATDCRSVRELPAREAVTAGLATKG</sequence>